<dbReference type="GO" id="GO:0005737">
    <property type="term" value="C:cytoplasm"/>
    <property type="evidence" value="ECO:0007669"/>
    <property type="project" value="UniProtKB-ARBA"/>
</dbReference>
<dbReference type="InterPro" id="IPR051513">
    <property type="entry name" value="Tectonin_beta-prop"/>
</dbReference>
<dbReference type="SMART" id="SM00706">
    <property type="entry name" value="TECPR"/>
    <property type="match status" value="2"/>
</dbReference>
<dbReference type="PANTHER" id="PTHR23250">
    <property type="entry name" value="DYSFERLIN-RELATED"/>
    <property type="match status" value="1"/>
</dbReference>
<evidence type="ECO:0000256" key="1">
    <source>
        <dbReference type="ARBA" id="ARBA00005966"/>
    </source>
</evidence>
<proteinExistence type="inferred from homology"/>
<dbReference type="PANTHER" id="PTHR23250:SF1">
    <property type="entry name" value="TECTONIN BETA-PROPELLER REPEAT-CONTAINING PROTEIN 1"/>
    <property type="match status" value="1"/>
</dbReference>
<dbReference type="InterPro" id="IPR006614">
    <property type="entry name" value="Peroxin/Ferlin"/>
</dbReference>
<accession>A0A8B9HMM0</accession>
<dbReference type="Proteomes" id="UP000694621">
    <property type="component" value="Unplaced"/>
</dbReference>
<keyword evidence="2" id="KW-0677">Repeat</keyword>
<feature type="domain" description="Peroxin/Ferlin" evidence="3">
    <location>
        <begin position="64"/>
        <end position="125"/>
    </location>
</feature>
<dbReference type="InterPro" id="IPR006624">
    <property type="entry name" value="Beta-propeller_rpt_TECPR"/>
</dbReference>
<organism evidence="5 6">
    <name type="scientific">Astyanax mexicanus</name>
    <name type="common">Blind cave fish</name>
    <name type="synonym">Astyanax fasciatus mexicanus</name>
    <dbReference type="NCBI Taxonomy" id="7994"/>
    <lineage>
        <taxon>Eukaryota</taxon>
        <taxon>Metazoa</taxon>
        <taxon>Chordata</taxon>
        <taxon>Craniata</taxon>
        <taxon>Vertebrata</taxon>
        <taxon>Euteleostomi</taxon>
        <taxon>Actinopterygii</taxon>
        <taxon>Neopterygii</taxon>
        <taxon>Teleostei</taxon>
        <taxon>Ostariophysi</taxon>
        <taxon>Characiformes</taxon>
        <taxon>Characoidei</taxon>
        <taxon>Acestrorhamphidae</taxon>
        <taxon>Acestrorhamphinae</taxon>
        <taxon>Astyanax</taxon>
    </lineage>
</organism>
<dbReference type="Pfam" id="PF06398">
    <property type="entry name" value="Pex24p"/>
    <property type="match status" value="1"/>
</dbReference>
<dbReference type="Ensembl" id="ENSAMXT00005013403.1">
    <property type="protein sequence ID" value="ENSAMXP00005012073.1"/>
    <property type="gene ID" value="ENSAMXG00005006551.1"/>
</dbReference>
<reference evidence="5" key="1">
    <citation type="submission" date="2025-08" db="UniProtKB">
        <authorList>
            <consortium name="Ensembl"/>
        </authorList>
    </citation>
    <scope>IDENTIFICATION</scope>
</reference>
<dbReference type="AlphaFoldDB" id="A0A8B9HMM0"/>
<dbReference type="SMART" id="SM00694">
    <property type="entry name" value="DysFC"/>
    <property type="match status" value="1"/>
</dbReference>
<comment type="similarity">
    <text evidence="1">Belongs to the TECPR1 family.</text>
</comment>
<evidence type="ECO:0000259" key="3">
    <source>
        <dbReference type="SMART" id="SM00693"/>
    </source>
</evidence>
<dbReference type="Pfam" id="PF06462">
    <property type="entry name" value="Hyd_WA"/>
    <property type="match status" value="2"/>
</dbReference>
<sequence>MPGSLLWAVDVYGRVFRLCSTGGRWERSKDVLLELKRVTAAEQGCWGIGCDHQVYLNVLPSDVAIRHQEETYENQRWNPVEGYTDTLLPTDRWQWTDESGQKPQPLHSFHLPSDNWEWEGDWYVDDESCGRESTATGGWEYAVDFPATFTKEKKWNSCVRRRRWLRYRRYKARGSWAKFQIEILSFRPENEKWLKKQQRCRAFRPQIIQGKQVWFRTGVKQQNPEGTAWENIPVPKEVSQISAGPGDLLWAVLWDGQLLVRTGISKDCPKGLSLSLITHFTIFLSVIWLPRDSALAAVQKEVKSDFWIGRLNGSVELRRNLRYKLKTKSKNDLE</sequence>
<evidence type="ECO:0000256" key="2">
    <source>
        <dbReference type="ARBA" id="ARBA00022737"/>
    </source>
</evidence>
<evidence type="ECO:0000313" key="6">
    <source>
        <dbReference type="Proteomes" id="UP000694621"/>
    </source>
</evidence>
<dbReference type="SMART" id="SM00693">
    <property type="entry name" value="DysFN"/>
    <property type="match status" value="1"/>
</dbReference>
<protein>
    <recommendedName>
        <fullName evidence="3 4">Peroxin/Ferlin domain-containing protein</fullName>
    </recommendedName>
</protein>
<dbReference type="GO" id="GO:0098588">
    <property type="term" value="C:bounding membrane of organelle"/>
    <property type="evidence" value="ECO:0007669"/>
    <property type="project" value="UniProtKB-ARBA"/>
</dbReference>
<feature type="domain" description="Peroxin/Ferlin" evidence="4">
    <location>
        <begin position="138"/>
        <end position="171"/>
    </location>
</feature>
<dbReference type="InterPro" id="IPR010482">
    <property type="entry name" value="TECPR1-like_DysF"/>
</dbReference>
<evidence type="ECO:0000259" key="4">
    <source>
        <dbReference type="SMART" id="SM00694"/>
    </source>
</evidence>
<evidence type="ECO:0000313" key="5">
    <source>
        <dbReference type="Ensembl" id="ENSAMXP00005012073.1"/>
    </source>
</evidence>
<name>A0A8B9HMM0_ASTMX</name>